<evidence type="ECO:0000313" key="9">
    <source>
        <dbReference type="Proteomes" id="UP000678276"/>
    </source>
</evidence>
<feature type="domain" description="ABC transporter" evidence="7">
    <location>
        <begin position="300"/>
        <end position="545"/>
    </location>
</feature>
<evidence type="ECO:0000256" key="6">
    <source>
        <dbReference type="ARBA" id="ARBA00022840"/>
    </source>
</evidence>
<dbReference type="InterPro" id="IPR003593">
    <property type="entry name" value="AAA+_ATPase"/>
</dbReference>
<organism evidence="8 9">
    <name type="scientific">Jiella mangrovi</name>
    <dbReference type="NCBI Taxonomy" id="2821407"/>
    <lineage>
        <taxon>Bacteria</taxon>
        <taxon>Pseudomonadati</taxon>
        <taxon>Pseudomonadota</taxon>
        <taxon>Alphaproteobacteria</taxon>
        <taxon>Hyphomicrobiales</taxon>
        <taxon>Aurantimonadaceae</taxon>
        <taxon>Jiella</taxon>
    </lineage>
</organism>
<reference evidence="8 9" key="1">
    <citation type="submission" date="2021-04" db="EMBL/GenBank/DDBJ databases">
        <title>Whole genome sequence of Jiella sp. KSK16Y-1.</title>
        <authorList>
            <person name="Tuo L."/>
        </authorList>
    </citation>
    <scope>NUCLEOTIDE SEQUENCE [LARGE SCALE GENOMIC DNA]</scope>
    <source>
        <strain evidence="8 9">KSK16Y-1</strain>
    </source>
</reference>
<evidence type="ECO:0000259" key="7">
    <source>
        <dbReference type="PROSITE" id="PS50893"/>
    </source>
</evidence>
<evidence type="ECO:0000256" key="5">
    <source>
        <dbReference type="ARBA" id="ARBA00022741"/>
    </source>
</evidence>
<keyword evidence="9" id="KW-1185">Reference proteome</keyword>
<dbReference type="InterPro" id="IPR003439">
    <property type="entry name" value="ABC_transporter-like_ATP-bd"/>
</dbReference>
<gene>
    <name evidence="8" type="ORF">J6595_15220</name>
</gene>
<keyword evidence="5" id="KW-0547">Nucleotide-binding</keyword>
<comment type="caution">
    <text evidence="8">The sequence shown here is derived from an EMBL/GenBank/DDBJ whole genome shotgun (WGS) entry which is preliminary data.</text>
</comment>
<evidence type="ECO:0000256" key="1">
    <source>
        <dbReference type="ARBA" id="ARBA00005417"/>
    </source>
</evidence>
<dbReference type="SMART" id="SM00382">
    <property type="entry name" value="AAA"/>
    <property type="match status" value="2"/>
</dbReference>
<evidence type="ECO:0000313" key="8">
    <source>
        <dbReference type="EMBL" id="MBP0616936.1"/>
    </source>
</evidence>
<name>A0ABS4BJQ4_9HYPH</name>
<dbReference type="CDD" id="cd03216">
    <property type="entry name" value="ABC_Carb_Monos_I"/>
    <property type="match status" value="1"/>
</dbReference>
<evidence type="ECO:0000256" key="3">
    <source>
        <dbReference type="ARBA" id="ARBA00022597"/>
    </source>
</evidence>
<evidence type="ECO:0000256" key="2">
    <source>
        <dbReference type="ARBA" id="ARBA00022448"/>
    </source>
</evidence>
<dbReference type="PROSITE" id="PS50893">
    <property type="entry name" value="ABC_TRANSPORTER_2"/>
    <property type="match status" value="2"/>
</dbReference>
<keyword evidence="3" id="KW-0762">Sugar transport</keyword>
<dbReference type="Proteomes" id="UP000678276">
    <property type="component" value="Unassembled WGS sequence"/>
</dbReference>
<feature type="domain" description="ABC transporter" evidence="7">
    <location>
        <begin position="46"/>
        <end position="287"/>
    </location>
</feature>
<dbReference type="InterPro" id="IPR017871">
    <property type="entry name" value="ABC_transporter-like_CS"/>
</dbReference>
<sequence>MAATSRRPETGRDVRSKGLSRRAVALAPVPDIIATDGHGRKPVSQLVFNDVRKRFGGTEALKGVGFEVTSGEVVALLGENGAGKSTLIKILGGVYTADGGRVTIDGADYLHKSQRRTGAAQAVAFVHQDLGLIEWMTVAENVAMVNGYPRRGNRRFGAIDWAEADRRAASALFQIGCDIDPQTRVSSLSRTEKSLVAIARVIGTDCDFLVLDEPTASLPADEVETLFSAVRRLKAKGVGIIYVSHRLDEIFRIADRVVVLRDGLLAGAQPVAKTTPDELIELIVGAGTLQSFRKPQVPETRPDDEKRTVTVRNLASDHAGPVDFDIRPGEILGLVGLRGAGQEEIGRSLFGALEHSGEVRIGGEKLDLSTMRHALASGVGLVARDRAAESVAGSLSIRENVFLNPQATGRTLASVLSRRTETRRAGEVGRAVGLRPNRPELPIESLSGGNQQKVVVGRWLSTGRRLLILEDPTSGVDVGAKAEIYRLVEKAMAQGLSVLVVSTDFEEIATLCHRALVFNRGKITAELDGDALTTEAVIAAASASEAA</sequence>
<evidence type="ECO:0000256" key="4">
    <source>
        <dbReference type="ARBA" id="ARBA00022737"/>
    </source>
</evidence>
<protein>
    <submittedName>
        <fullName evidence="8">Sugar ABC transporter ATP-binding protein</fullName>
    </submittedName>
</protein>
<dbReference type="GO" id="GO:0005524">
    <property type="term" value="F:ATP binding"/>
    <property type="evidence" value="ECO:0007669"/>
    <property type="project" value="UniProtKB-KW"/>
</dbReference>
<dbReference type="PANTHER" id="PTHR43790">
    <property type="entry name" value="CARBOHYDRATE TRANSPORT ATP-BINDING PROTEIN MG119-RELATED"/>
    <property type="match status" value="1"/>
</dbReference>
<dbReference type="EMBL" id="JAGJCF010000011">
    <property type="protein sequence ID" value="MBP0616936.1"/>
    <property type="molecule type" value="Genomic_DNA"/>
</dbReference>
<dbReference type="CDD" id="cd03215">
    <property type="entry name" value="ABC_Carb_Monos_II"/>
    <property type="match status" value="1"/>
</dbReference>
<dbReference type="InterPro" id="IPR027417">
    <property type="entry name" value="P-loop_NTPase"/>
</dbReference>
<accession>A0ABS4BJQ4</accession>
<dbReference type="PROSITE" id="PS00211">
    <property type="entry name" value="ABC_TRANSPORTER_1"/>
    <property type="match status" value="1"/>
</dbReference>
<proteinExistence type="inferred from homology"/>
<dbReference type="Gene3D" id="3.40.50.300">
    <property type="entry name" value="P-loop containing nucleotide triphosphate hydrolases"/>
    <property type="match status" value="2"/>
</dbReference>
<keyword evidence="6 8" id="KW-0067">ATP-binding</keyword>
<keyword evidence="4" id="KW-0677">Repeat</keyword>
<comment type="similarity">
    <text evidence="1">Belongs to the ABC transporter superfamily.</text>
</comment>
<dbReference type="PANTHER" id="PTHR43790:SF9">
    <property type="entry name" value="GALACTOFURANOSE TRANSPORTER ATP-BINDING PROTEIN YTFR"/>
    <property type="match status" value="1"/>
</dbReference>
<dbReference type="SUPFAM" id="SSF52540">
    <property type="entry name" value="P-loop containing nucleoside triphosphate hydrolases"/>
    <property type="match status" value="2"/>
</dbReference>
<dbReference type="Pfam" id="PF00005">
    <property type="entry name" value="ABC_tran"/>
    <property type="match status" value="2"/>
</dbReference>
<keyword evidence="2" id="KW-0813">Transport</keyword>
<dbReference type="InterPro" id="IPR050107">
    <property type="entry name" value="ABC_carbohydrate_import_ATPase"/>
</dbReference>